<organism evidence="2 3">
    <name type="scientific">Multifurca ochricompacta</name>
    <dbReference type="NCBI Taxonomy" id="376703"/>
    <lineage>
        <taxon>Eukaryota</taxon>
        <taxon>Fungi</taxon>
        <taxon>Dikarya</taxon>
        <taxon>Basidiomycota</taxon>
        <taxon>Agaricomycotina</taxon>
        <taxon>Agaricomycetes</taxon>
        <taxon>Russulales</taxon>
        <taxon>Russulaceae</taxon>
        <taxon>Multifurca</taxon>
    </lineage>
</organism>
<feature type="non-terminal residue" evidence="2">
    <location>
        <position position="1"/>
    </location>
</feature>
<accession>A0AAD4M084</accession>
<dbReference type="InterPro" id="IPR041898">
    <property type="entry name" value="MAGE_WH1"/>
</dbReference>
<proteinExistence type="predicted"/>
<dbReference type="GO" id="GO:0006281">
    <property type="term" value="P:DNA repair"/>
    <property type="evidence" value="ECO:0007669"/>
    <property type="project" value="TreeGrafter"/>
</dbReference>
<dbReference type="InterPro" id="IPR037445">
    <property type="entry name" value="MAGE"/>
</dbReference>
<evidence type="ECO:0000313" key="2">
    <source>
        <dbReference type="EMBL" id="KAI0295323.1"/>
    </source>
</evidence>
<name>A0AAD4M084_9AGAM</name>
<dbReference type="Gene3D" id="1.10.10.1210">
    <property type="entry name" value="MAGE homology domain, winged helix WH2 motif"/>
    <property type="match status" value="1"/>
</dbReference>
<sequence>AIDLVRLALFQEQKRMPLRRDEISKKVTGSQRGAFKAIFEEAQKILRNTFGMELVELPTRAATHDTANGEGGDRQTVTGLKKKAIVQGSKTYILRSTLDPVLIERAALTNKPIIESEAAEMPDDVDDTEPGARTYGSLIAWNSSDQLAALGILHVILTLILVNGKVISDMDLRMFLRRLRLRPPTQLALPTHTPHRTLTLDAYLLQLQRQGYLDRSRLGATSGGGGAAQGGGGGEENDVAWEWRWGPRAAAEIGEAAVAQFVAEFMAERASRAGNGEGSDEDVGRRKTKAYREDARKRLAALLRSVERAAGGELAGVSV</sequence>
<evidence type="ECO:0000259" key="1">
    <source>
        <dbReference type="PROSITE" id="PS50838"/>
    </source>
</evidence>
<dbReference type="InterPro" id="IPR041899">
    <property type="entry name" value="MAGE_WH2"/>
</dbReference>
<dbReference type="Pfam" id="PF01454">
    <property type="entry name" value="MAGE"/>
    <property type="match status" value="1"/>
</dbReference>
<dbReference type="EMBL" id="WTXG01000060">
    <property type="protein sequence ID" value="KAI0295323.1"/>
    <property type="molecule type" value="Genomic_DNA"/>
</dbReference>
<dbReference type="Gene3D" id="1.10.10.1200">
    <property type="entry name" value="MAGE homology domain, winged helix WH1 motif"/>
    <property type="match status" value="1"/>
</dbReference>
<dbReference type="GO" id="GO:0005634">
    <property type="term" value="C:nucleus"/>
    <property type="evidence" value="ECO:0007669"/>
    <property type="project" value="TreeGrafter"/>
</dbReference>
<dbReference type="SMART" id="SM01373">
    <property type="entry name" value="MAGE"/>
    <property type="match status" value="1"/>
</dbReference>
<dbReference type="PANTHER" id="PTHR11736">
    <property type="entry name" value="MELANOMA-ASSOCIATED ANTIGEN MAGE ANTIGEN"/>
    <property type="match status" value="1"/>
</dbReference>
<gene>
    <name evidence="2" type="ORF">B0F90DRAFT_1638225</name>
</gene>
<protein>
    <submittedName>
        <fullName evidence="2">MAGE family-domain-containing protein</fullName>
    </submittedName>
</protein>
<dbReference type="AlphaFoldDB" id="A0AAD4M084"/>
<evidence type="ECO:0000313" key="3">
    <source>
        <dbReference type="Proteomes" id="UP001203297"/>
    </source>
</evidence>
<dbReference type="Proteomes" id="UP001203297">
    <property type="component" value="Unassembled WGS sequence"/>
</dbReference>
<feature type="domain" description="MAGE" evidence="1">
    <location>
        <begin position="1"/>
        <end position="57"/>
    </location>
</feature>
<dbReference type="InterPro" id="IPR002190">
    <property type="entry name" value="MHD_dom"/>
</dbReference>
<comment type="caution">
    <text evidence="2">The sequence shown here is derived from an EMBL/GenBank/DDBJ whole genome shotgun (WGS) entry which is preliminary data.</text>
</comment>
<dbReference type="PROSITE" id="PS50838">
    <property type="entry name" value="MAGE"/>
    <property type="match status" value="1"/>
</dbReference>
<keyword evidence="3" id="KW-1185">Reference proteome</keyword>
<reference evidence="2" key="1">
    <citation type="journal article" date="2022" name="New Phytol.">
        <title>Evolutionary transition to the ectomycorrhizal habit in the genomes of a hyperdiverse lineage of mushroom-forming fungi.</title>
        <authorList>
            <person name="Looney B."/>
            <person name="Miyauchi S."/>
            <person name="Morin E."/>
            <person name="Drula E."/>
            <person name="Courty P.E."/>
            <person name="Kohler A."/>
            <person name="Kuo A."/>
            <person name="LaButti K."/>
            <person name="Pangilinan J."/>
            <person name="Lipzen A."/>
            <person name="Riley R."/>
            <person name="Andreopoulos W."/>
            <person name="He G."/>
            <person name="Johnson J."/>
            <person name="Nolan M."/>
            <person name="Tritt A."/>
            <person name="Barry K.W."/>
            <person name="Grigoriev I.V."/>
            <person name="Nagy L.G."/>
            <person name="Hibbett D."/>
            <person name="Henrissat B."/>
            <person name="Matheny P.B."/>
            <person name="Labbe J."/>
            <person name="Martin F.M."/>
        </authorList>
    </citation>
    <scope>NUCLEOTIDE SEQUENCE</scope>
    <source>
        <strain evidence="2">BPL690</strain>
    </source>
</reference>
<dbReference type="PANTHER" id="PTHR11736:SF14">
    <property type="entry name" value="NSE3 HOMOLOG, SMC5-SMC6 COMPLEX COMPONENT"/>
    <property type="match status" value="1"/>
</dbReference>